<evidence type="ECO:0000313" key="5">
    <source>
        <dbReference type="EMBL" id="EAR09718.1"/>
    </source>
</evidence>
<comment type="similarity">
    <text evidence="1">Belongs to the glycosyl hydrolase 16 family.</text>
</comment>
<evidence type="ECO:0000313" key="6">
    <source>
        <dbReference type="Proteomes" id="UP000005953"/>
    </source>
</evidence>
<feature type="domain" description="CBM6" evidence="3">
    <location>
        <begin position="9"/>
        <end position="144"/>
    </location>
</feature>
<sequence>MAAASLNAQTFQAEDYTNYYDTTAGNSGGAYRSDAVDIEATQDTGGGYNVGWMDVGEWLSYGGLNIPQNGQYRVKVRVASGQSGQLSVDLNAGSQVLGTFEVPNTGGWQSWTTLEHTVDLQSGQYDLGVYTGTGNVNFNWISVEPVNTNPPPTGMRIEAEDYVDFNDTTPANLGGAYRSDAVDIETTSDTGGGYNVGWWETGEWLAYPAVSIPADGNYTLKLRVASEAGGQLNVDFDAGTHAVGTVNIPETGGWQSWQTVEISTYLSAGNHALGLYALTGGFNINWVEIVSGGSTNPDPEPPTNVTWSDEFDTLDLSVWNIETGGHGFGNNELQWYSNGQNLSIQYDEQAGSNVLVIEARQEQGGTCWHGGNCGYTSGKITTRYKKSFQYGRLEARMKLPRVQGIWPAFWMLGDAYNTQSWPQGGEIDIMEHVNTNNVTSGALHGPGYSGNTPITGWLEHSQSIDQGYHVYAVEWDANGIRWFVDDINFYSITRGEVEQYGEYVYDQPFWFLLNLAVGGNWPGDPDHANFPTTRMYIDYVRVYQ</sequence>
<dbReference type="PROSITE" id="PS51175">
    <property type="entry name" value="CBM6"/>
    <property type="match status" value="2"/>
</dbReference>
<dbReference type="SUPFAM" id="SSF49899">
    <property type="entry name" value="Concanavalin A-like lectins/glucanases"/>
    <property type="match status" value="1"/>
</dbReference>
<dbReference type="PANTHER" id="PTHR10963:SF55">
    <property type="entry name" value="GLYCOSIDE HYDROLASE FAMILY 16 PROTEIN"/>
    <property type="match status" value="1"/>
</dbReference>
<dbReference type="InterPro" id="IPR013320">
    <property type="entry name" value="ConA-like_dom_sf"/>
</dbReference>
<dbReference type="EMBL" id="AAOE01000008">
    <property type="protein sequence ID" value="EAR09718.1"/>
    <property type="molecule type" value="Genomic_DNA"/>
</dbReference>
<keyword evidence="6" id="KW-1185">Reference proteome</keyword>
<proteinExistence type="inferred from homology"/>
<dbReference type="InterPro" id="IPR006584">
    <property type="entry name" value="Cellulose-bd_IV"/>
</dbReference>
<dbReference type="InterPro" id="IPR000757">
    <property type="entry name" value="Beta-glucanase-like"/>
</dbReference>
<evidence type="ECO:0000256" key="1">
    <source>
        <dbReference type="ARBA" id="ARBA00006865"/>
    </source>
</evidence>
<dbReference type="InterPro" id="IPR005084">
    <property type="entry name" value="CBM6"/>
</dbReference>
<dbReference type="Pfam" id="PF03422">
    <property type="entry name" value="CBM_6"/>
    <property type="match status" value="2"/>
</dbReference>
<dbReference type="InterPro" id="IPR050546">
    <property type="entry name" value="Glycosyl_Hydrlase_16"/>
</dbReference>
<dbReference type="Gene3D" id="2.60.120.260">
    <property type="entry name" value="Galactose-binding domain-like"/>
    <property type="match status" value="2"/>
</dbReference>
<dbReference type="CDD" id="cd08023">
    <property type="entry name" value="GH16_laminarinase_like"/>
    <property type="match status" value="1"/>
</dbReference>
<dbReference type="SUPFAM" id="SSF49785">
    <property type="entry name" value="Galactose-binding domain-like"/>
    <property type="match status" value="2"/>
</dbReference>
<organism evidence="5 6">
    <name type="scientific">Reinekea blandensis MED297</name>
    <dbReference type="NCBI Taxonomy" id="314283"/>
    <lineage>
        <taxon>Bacteria</taxon>
        <taxon>Pseudomonadati</taxon>
        <taxon>Pseudomonadota</taxon>
        <taxon>Gammaproteobacteria</taxon>
        <taxon>Oceanospirillales</taxon>
        <taxon>Saccharospirillaceae</taxon>
        <taxon>Reinekea</taxon>
    </lineage>
</organism>
<evidence type="ECO:0000256" key="2">
    <source>
        <dbReference type="ARBA" id="ARBA00022729"/>
    </source>
</evidence>
<dbReference type="Proteomes" id="UP000005953">
    <property type="component" value="Unassembled WGS sequence"/>
</dbReference>
<evidence type="ECO:0000259" key="3">
    <source>
        <dbReference type="PROSITE" id="PS51175"/>
    </source>
</evidence>
<accession>A4BDV9</accession>
<dbReference type="GO" id="GO:0004553">
    <property type="term" value="F:hydrolase activity, hydrolyzing O-glycosyl compounds"/>
    <property type="evidence" value="ECO:0007669"/>
    <property type="project" value="InterPro"/>
</dbReference>
<dbReference type="AlphaFoldDB" id="A4BDV9"/>
<dbReference type="InterPro" id="IPR008979">
    <property type="entry name" value="Galactose-bd-like_sf"/>
</dbReference>
<dbReference type="SMART" id="SM00606">
    <property type="entry name" value="CBD_IV"/>
    <property type="match status" value="2"/>
</dbReference>
<reference evidence="5 6" key="1">
    <citation type="submission" date="2006-02" db="EMBL/GenBank/DDBJ databases">
        <authorList>
            <person name="Pinhassi J."/>
            <person name="Pedros-Alio C."/>
            <person name="Ferriera S."/>
            <person name="Johnson J."/>
            <person name="Kravitz S."/>
            <person name="Halpern A."/>
            <person name="Remington K."/>
            <person name="Beeson K."/>
            <person name="Tran B."/>
            <person name="Rogers Y.-H."/>
            <person name="Friedman R."/>
            <person name="Venter J.C."/>
        </authorList>
    </citation>
    <scope>NUCLEOTIDE SEQUENCE [LARGE SCALE GENOMIC DNA]</scope>
    <source>
        <strain evidence="5 6">MED297</strain>
    </source>
</reference>
<evidence type="ECO:0000259" key="4">
    <source>
        <dbReference type="PROSITE" id="PS51762"/>
    </source>
</evidence>
<dbReference type="GO" id="GO:0005975">
    <property type="term" value="P:carbohydrate metabolic process"/>
    <property type="evidence" value="ECO:0007669"/>
    <property type="project" value="InterPro"/>
</dbReference>
<dbReference type="STRING" id="314283.MED297_16204"/>
<dbReference type="CDD" id="cd04080">
    <property type="entry name" value="CBM6_cellulase-like"/>
    <property type="match status" value="2"/>
</dbReference>
<dbReference type="Gene3D" id="2.60.120.200">
    <property type="match status" value="1"/>
</dbReference>
<name>A4BDV9_9GAMM</name>
<dbReference type="GO" id="GO:0030246">
    <property type="term" value="F:carbohydrate binding"/>
    <property type="evidence" value="ECO:0007669"/>
    <property type="project" value="InterPro"/>
</dbReference>
<feature type="domain" description="CBM6" evidence="3">
    <location>
        <begin position="155"/>
        <end position="290"/>
    </location>
</feature>
<dbReference type="Pfam" id="PF00722">
    <property type="entry name" value="Glyco_hydro_16"/>
    <property type="match status" value="1"/>
</dbReference>
<dbReference type="PANTHER" id="PTHR10963">
    <property type="entry name" value="GLYCOSYL HYDROLASE-RELATED"/>
    <property type="match status" value="1"/>
</dbReference>
<feature type="domain" description="GH16" evidence="4">
    <location>
        <begin position="291"/>
        <end position="544"/>
    </location>
</feature>
<keyword evidence="2" id="KW-0732">Signal</keyword>
<gene>
    <name evidence="5" type="ORF">MED297_16204</name>
</gene>
<protein>
    <submittedName>
        <fullName evidence="5">Beta-glucanase/Beta-glucan synthetase</fullName>
    </submittedName>
</protein>
<comment type="caution">
    <text evidence="5">The sequence shown here is derived from an EMBL/GenBank/DDBJ whole genome shotgun (WGS) entry which is preliminary data.</text>
</comment>
<dbReference type="HOGENOM" id="CLU_542585_0_0_6"/>
<dbReference type="PROSITE" id="PS51762">
    <property type="entry name" value="GH16_2"/>
    <property type="match status" value="1"/>
</dbReference>